<evidence type="ECO:0000256" key="6">
    <source>
        <dbReference type="ARBA" id="ARBA00022955"/>
    </source>
</evidence>
<dbReference type="GO" id="GO:0030674">
    <property type="term" value="F:protein-macromolecule adaptor activity"/>
    <property type="evidence" value="ECO:0007669"/>
    <property type="project" value="TreeGrafter"/>
</dbReference>
<keyword evidence="6" id="KW-0752">Steroid biosynthesis</keyword>
<keyword evidence="11" id="KW-1207">Sterol metabolism</keyword>
<gene>
    <name evidence="14" type="ORF">HO173_005348</name>
</gene>
<keyword evidence="3" id="KW-0444">Lipid biosynthesis</keyword>
<keyword evidence="10 13" id="KW-0472">Membrane</keyword>
<keyword evidence="4 13" id="KW-0812">Transmembrane</keyword>
<dbReference type="Pfam" id="PF03694">
    <property type="entry name" value="Erg28"/>
    <property type="match status" value="1"/>
</dbReference>
<dbReference type="GO" id="GO:0005789">
    <property type="term" value="C:endoplasmic reticulum membrane"/>
    <property type="evidence" value="ECO:0007669"/>
    <property type="project" value="UniProtKB-SubCell"/>
</dbReference>
<dbReference type="EMBL" id="JACCJC010000018">
    <property type="protein sequence ID" value="KAF6236567.1"/>
    <property type="molecule type" value="Genomic_DNA"/>
</dbReference>
<evidence type="ECO:0000256" key="1">
    <source>
        <dbReference type="ARBA" id="ARBA00004477"/>
    </source>
</evidence>
<evidence type="ECO:0000256" key="12">
    <source>
        <dbReference type="ARBA" id="ARBA00023221"/>
    </source>
</evidence>
<dbReference type="AlphaFoldDB" id="A0A8H6L5N3"/>
<evidence type="ECO:0000256" key="13">
    <source>
        <dbReference type="SAM" id="Phobius"/>
    </source>
</evidence>
<comment type="caution">
    <text evidence="14">The sequence shown here is derived from an EMBL/GenBank/DDBJ whole genome shotgun (WGS) entry which is preliminary data.</text>
</comment>
<evidence type="ECO:0000256" key="3">
    <source>
        <dbReference type="ARBA" id="ARBA00022516"/>
    </source>
</evidence>
<evidence type="ECO:0000256" key="7">
    <source>
        <dbReference type="ARBA" id="ARBA00022989"/>
    </source>
</evidence>
<keyword evidence="12" id="KW-0753">Steroid metabolism</keyword>
<sequence>MSLIAYVLPPAGDGLLPYALYLAAISKLVNSFRTYSTGPHIVRKAYGYSTEPVTSVHSRTFATFATTFAILRLHMVFNMYDPMVYRLNVIVQAVFIAHSASEWLTYGTIGWGFGLIGPVFSNAVTLVWMMWVWGQYVS</sequence>
<proteinExistence type="inferred from homology"/>
<evidence type="ECO:0000256" key="9">
    <source>
        <dbReference type="ARBA" id="ARBA00023098"/>
    </source>
</evidence>
<feature type="transmembrane region" description="Helical" evidence="13">
    <location>
        <begin position="87"/>
        <end position="105"/>
    </location>
</feature>
<reference evidence="14 15" key="1">
    <citation type="journal article" date="2020" name="Genomics">
        <title>Complete, high-quality genomes from long-read metagenomic sequencing of two wolf lichen thalli reveals enigmatic genome architecture.</title>
        <authorList>
            <person name="McKenzie S.K."/>
            <person name="Walston R.F."/>
            <person name="Allen J.L."/>
        </authorList>
    </citation>
    <scope>NUCLEOTIDE SEQUENCE [LARGE SCALE GENOMIC DNA]</scope>
    <source>
        <strain evidence="14">WasteWater2</strain>
    </source>
</reference>
<comment type="similarity">
    <text evidence="2">Belongs to the ERG28 family.</text>
</comment>
<keyword evidence="15" id="KW-1185">Reference proteome</keyword>
<dbReference type="GeneID" id="59287012"/>
<keyword evidence="8" id="KW-0756">Sterol biosynthesis</keyword>
<keyword evidence="9" id="KW-0443">Lipid metabolism</keyword>
<evidence type="ECO:0000313" key="15">
    <source>
        <dbReference type="Proteomes" id="UP000578531"/>
    </source>
</evidence>
<keyword evidence="7 13" id="KW-1133">Transmembrane helix</keyword>
<accession>A0A8H6L5N3</accession>
<organism evidence="14 15">
    <name type="scientific">Letharia columbiana</name>
    <dbReference type="NCBI Taxonomy" id="112416"/>
    <lineage>
        <taxon>Eukaryota</taxon>
        <taxon>Fungi</taxon>
        <taxon>Dikarya</taxon>
        <taxon>Ascomycota</taxon>
        <taxon>Pezizomycotina</taxon>
        <taxon>Lecanoromycetes</taxon>
        <taxon>OSLEUM clade</taxon>
        <taxon>Lecanoromycetidae</taxon>
        <taxon>Lecanorales</taxon>
        <taxon>Lecanorineae</taxon>
        <taxon>Parmeliaceae</taxon>
        <taxon>Letharia</taxon>
    </lineage>
</organism>
<dbReference type="InterPro" id="IPR005352">
    <property type="entry name" value="Erg28"/>
</dbReference>
<evidence type="ECO:0008006" key="16">
    <source>
        <dbReference type="Google" id="ProtNLM"/>
    </source>
</evidence>
<feature type="transmembrane region" description="Helical" evidence="13">
    <location>
        <begin position="111"/>
        <end position="133"/>
    </location>
</feature>
<dbReference type="Proteomes" id="UP000578531">
    <property type="component" value="Unassembled WGS sequence"/>
</dbReference>
<dbReference type="PANTHER" id="PTHR15451:SF19">
    <property type="entry name" value="ERGOSTEROL BIOSYNTHETIC PROTEIN 28 HOMOLOG"/>
    <property type="match status" value="1"/>
</dbReference>
<keyword evidence="5" id="KW-0256">Endoplasmic reticulum</keyword>
<evidence type="ECO:0000256" key="11">
    <source>
        <dbReference type="ARBA" id="ARBA00023166"/>
    </source>
</evidence>
<name>A0A8H6L5N3_9LECA</name>
<evidence type="ECO:0000256" key="10">
    <source>
        <dbReference type="ARBA" id="ARBA00023136"/>
    </source>
</evidence>
<dbReference type="PANTHER" id="PTHR15451">
    <property type="entry name" value="ERGOSTEROL BIOSYNTHETIC PROTEIN 28-RELATED"/>
    <property type="match status" value="1"/>
</dbReference>
<evidence type="ECO:0000256" key="2">
    <source>
        <dbReference type="ARBA" id="ARBA00005377"/>
    </source>
</evidence>
<protein>
    <recommendedName>
        <fullName evidence="16">Ergosterol biosynthetic protein 28</fullName>
    </recommendedName>
</protein>
<comment type="subcellular location">
    <subcellularLocation>
        <location evidence="1">Endoplasmic reticulum membrane</location>
        <topology evidence="1">Multi-pass membrane protein</topology>
    </subcellularLocation>
</comment>
<evidence type="ECO:0000256" key="4">
    <source>
        <dbReference type="ARBA" id="ARBA00022692"/>
    </source>
</evidence>
<dbReference type="GO" id="GO:0016126">
    <property type="term" value="P:sterol biosynthetic process"/>
    <property type="evidence" value="ECO:0007669"/>
    <property type="project" value="UniProtKB-KW"/>
</dbReference>
<evidence type="ECO:0000256" key="5">
    <source>
        <dbReference type="ARBA" id="ARBA00022824"/>
    </source>
</evidence>
<evidence type="ECO:0000256" key="8">
    <source>
        <dbReference type="ARBA" id="ARBA00023011"/>
    </source>
</evidence>
<evidence type="ECO:0000313" key="14">
    <source>
        <dbReference type="EMBL" id="KAF6236567.1"/>
    </source>
</evidence>
<dbReference type="RefSeq" id="XP_037165906.1">
    <property type="nucleotide sequence ID" value="XM_037307266.1"/>
</dbReference>